<comment type="similarity">
    <text evidence="1 3">Belongs to the glycosyl hydrolase 57 family.</text>
</comment>
<dbReference type="PANTHER" id="PTHR36306:SF1">
    <property type="entry name" value="ALPHA-AMYLASE-RELATED"/>
    <property type="match status" value="1"/>
</dbReference>
<reference evidence="5 6" key="1">
    <citation type="submission" date="2018-07" db="EMBL/GenBank/DDBJ databases">
        <title>Genomic Encyclopedia of Type Strains, Phase IV (KMG-IV): sequencing the most valuable type-strain genomes for metagenomic binning, comparative biology and taxonomic classification.</title>
        <authorList>
            <person name="Goeker M."/>
        </authorList>
    </citation>
    <scope>NUCLEOTIDE SEQUENCE [LARGE SCALE GENOMIC DNA]</scope>
    <source>
        <strain evidence="5 6">DSM 26407</strain>
    </source>
</reference>
<dbReference type="InterPro" id="IPR004300">
    <property type="entry name" value="Glyco_hydro_57_N"/>
</dbReference>
<keyword evidence="6" id="KW-1185">Reference proteome</keyword>
<dbReference type="EMBL" id="QPJY01000002">
    <property type="protein sequence ID" value="RCX31939.1"/>
    <property type="molecule type" value="Genomic_DNA"/>
</dbReference>
<dbReference type="CDD" id="cd10796">
    <property type="entry name" value="GH57N_APU"/>
    <property type="match status" value="1"/>
</dbReference>
<evidence type="ECO:0000313" key="6">
    <source>
        <dbReference type="Proteomes" id="UP000252707"/>
    </source>
</evidence>
<dbReference type="RefSeq" id="WP_211314802.1">
    <property type="nucleotide sequence ID" value="NZ_QPJY01000002.1"/>
</dbReference>
<feature type="domain" description="Glycoside hydrolase family 57 N-terminal" evidence="4">
    <location>
        <begin position="16"/>
        <end position="440"/>
    </location>
</feature>
<dbReference type="InterPro" id="IPR027291">
    <property type="entry name" value="Glyco_hydro_38_N_sf"/>
</dbReference>
<evidence type="ECO:0000256" key="1">
    <source>
        <dbReference type="ARBA" id="ARBA00006821"/>
    </source>
</evidence>
<evidence type="ECO:0000256" key="2">
    <source>
        <dbReference type="ARBA" id="ARBA00023277"/>
    </source>
</evidence>
<gene>
    <name evidence="5" type="ORF">DFQ59_102287</name>
</gene>
<dbReference type="InterPro" id="IPR052046">
    <property type="entry name" value="GH57_Enzymes"/>
</dbReference>
<dbReference type="Pfam" id="PF03065">
    <property type="entry name" value="Glyco_hydro_57"/>
    <property type="match status" value="1"/>
</dbReference>
<sequence length="576" mass="64422">MSSKADKAGRGRLRVVLAWHMHQPQYRDLITGVYRLPWTYLHAVKDYIDMAAHLEACPDARAVVNFAPILLEQISDYADQTRGYLNNAQPISDPLLAALVSPVLPVVNDQRAALIRACLRANEQRLIQRFTPFAKLSQIARLVVDNPDVLTYLDDQFLADILVWYHLAWLGESVRREDGRVLRLQEKGSGFSLQDRSELLGVIADVLGAVLPRYRKLAEAGRVELSVTPYAHPILPLLLDLRSAREAMPEAPLPELKAYPGGLERARRHVEEGIETFETHFGFRPSGCWPAEGGVSSAALALLGELGFDWVASGQSVLHNSLQRTGTAWETPEGPALYHPYRAENPGPACFFRDDGLSDLIGFTYANWHADDAVADLIRHLETIASHCAHPEQNVVSIILDGENAWEYYPENGQFFLSALYKRLAEHPGLDLTTFSACVDSEVQIRTLGELVAGSWVYGTFSTWIGDKDKNRGWDMLGEAKRAFDEAVADGRLMGRRLQLAERQLAVCEGSDWFWWFGDYNPADTVSDFEQLFRRHLSNLYQLIGVVPPEYLSHTFTTGKGRPQMGGVMRPGQAQA</sequence>
<accession>A0A369CDF6</accession>
<evidence type="ECO:0000256" key="3">
    <source>
        <dbReference type="RuleBase" id="RU361196"/>
    </source>
</evidence>
<dbReference type="InterPro" id="IPR011330">
    <property type="entry name" value="Glyco_hydro/deAcase_b/a-brl"/>
</dbReference>
<comment type="caution">
    <text evidence="5">The sequence shown here is derived from an EMBL/GenBank/DDBJ whole genome shotgun (WGS) entry which is preliminary data.</text>
</comment>
<organism evidence="5 6">
    <name type="scientific">Thioalbus denitrificans</name>
    <dbReference type="NCBI Taxonomy" id="547122"/>
    <lineage>
        <taxon>Bacteria</taxon>
        <taxon>Pseudomonadati</taxon>
        <taxon>Pseudomonadota</taxon>
        <taxon>Gammaproteobacteria</taxon>
        <taxon>Chromatiales</taxon>
        <taxon>Ectothiorhodospiraceae</taxon>
        <taxon>Thioalbus</taxon>
    </lineage>
</organism>
<evidence type="ECO:0000313" key="5">
    <source>
        <dbReference type="EMBL" id="RCX31939.1"/>
    </source>
</evidence>
<keyword evidence="2 3" id="KW-0119">Carbohydrate metabolism</keyword>
<dbReference type="GO" id="GO:0003824">
    <property type="term" value="F:catalytic activity"/>
    <property type="evidence" value="ECO:0007669"/>
    <property type="project" value="InterPro"/>
</dbReference>
<dbReference type="Proteomes" id="UP000252707">
    <property type="component" value="Unassembled WGS sequence"/>
</dbReference>
<dbReference type="Gene3D" id="3.20.110.10">
    <property type="entry name" value="Glycoside hydrolase 38, N terminal domain"/>
    <property type="match status" value="1"/>
</dbReference>
<dbReference type="AlphaFoldDB" id="A0A369CDF6"/>
<dbReference type="SUPFAM" id="SSF88713">
    <property type="entry name" value="Glycoside hydrolase/deacetylase"/>
    <property type="match status" value="1"/>
</dbReference>
<name>A0A369CDF6_9GAMM</name>
<dbReference type="PANTHER" id="PTHR36306">
    <property type="entry name" value="ALPHA-AMYLASE-RELATED-RELATED"/>
    <property type="match status" value="1"/>
</dbReference>
<dbReference type="GO" id="GO:0005975">
    <property type="term" value="P:carbohydrate metabolic process"/>
    <property type="evidence" value="ECO:0007669"/>
    <property type="project" value="InterPro"/>
</dbReference>
<protein>
    <submittedName>
        <fullName evidence="5">Alpha-amylase/alpha-mannosidase (GH57 family)</fullName>
    </submittedName>
</protein>
<proteinExistence type="inferred from homology"/>
<evidence type="ECO:0000259" key="4">
    <source>
        <dbReference type="Pfam" id="PF03065"/>
    </source>
</evidence>